<dbReference type="Proteomes" id="UP000008694">
    <property type="component" value="Unassembled WGS sequence"/>
</dbReference>
<organism evidence="3">
    <name type="scientific">Arabidopsis lyrata subsp. lyrata</name>
    <name type="common">Lyre-leaved rock-cress</name>
    <dbReference type="NCBI Taxonomy" id="81972"/>
    <lineage>
        <taxon>Eukaryota</taxon>
        <taxon>Viridiplantae</taxon>
        <taxon>Streptophyta</taxon>
        <taxon>Embryophyta</taxon>
        <taxon>Tracheophyta</taxon>
        <taxon>Spermatophyta</taxon>
        <taxon>Magnoliopsida</taxon>
        <taxon>eudicotyledons</taxon>
        <taxon>Gunneridae</taxon>
        <taxon>Pentapetalae</taxon>
        <taxon>rosids</taxon>
        <taxon>malvids</taxon>
        <taxon>Brassicales</taxon>
        <taxon>Brassicaceae</taxon>
        <taxon>Camelineae</taxon>
        <taxon>Arabidopsis</taxon>
    </lineage>
</organism>
<dbReference type="AlphaFoldDB" id="D7MWJ1"/>
<dbReference type="OrthoDB" id="1046468at2759"/>
<sequence length="260" mass="30007">MGKEGKRLKRCSTSTDVEAADHKGTKSLQKAERELQNSEPDVNPKKLKMKSESKQIDEDELELKKTSEKTEMKKLRKSFEEMTETMKNLQDFFLGKADLLGPSLKEMFLSKVPYTSFKEEEPLEKTEELATHECNFETDDSDGNNEYTVFVRGLDTSLPRVDIKNALWKHFESCGCEVTRVYVPIECQTGVPLGFAFIDVDDEEKALDLGRGYMGRCWLYVMMAIHQPEYDKLPNFSGCEHCGTFLLERRKKRFLARPRC</sequence>
<reference evidence="3" key="1">
    <citation type="journal article" date="2011" name="Nat. Genet.">
        <title>The Arabidopsis lyrata genome sequence and the basis of rapid genome size change.</title>
        <authorList>
            <person name="Hu T.T."/>
            <person name="Pattyn P."/>
            <person name="Bakker E.G."/>
            <person name="Cao J."/>
            <person name="Cheng J.-F."/>
            <person name="Clark R.M."/>
            <person name="Fahlgren N."/>
            <person name="Fawcett J.A."/>
            <person name="Grimwood J."/>
            <person name="Gundlach H."/>
            <person name="Haberer G."/>
            <person name="Hollister J.D."/>
            <person name="Ossowski S."/>
            <person name="Ottilar R.P."/>
            <person name="Salamov A.A."/>
            <person name="Schneeberger K."/>
            <person name="Spannagl M."/>
            <person name="Wang X."/>
            <person name="Yang L."/>
            <person name="Nasrallah M.E."/>
            <person name="Bergelson J."/>
            <person name="Carrington J.C."/>
            <person name="Gaut B.S."/>
            <person name="Schmutz J."/>
            <person name="Mayer K.F.X."/>
            <person name="Van de Peer Y."/>
            <person name="Grigoriev I.V."/>
            <person name="Nordborg M."/>
            <person name="Weigel D."/>
            <person name="Guo Y.-L."/>
        </authorList>
    </citation>
    <scope>NUCLEOTIDE SEQUENCE [LARGE SCALE GENOMIC DNA]</scope>
    <source>
        <strain evidence="3">cv. MN47</strain>
    </source>
</reference>
<feature type="compositionally biased region" description="Basic and acidic residues" evidence="1">
    <location>
        <begin position="49"/>
        <end position="69"/>
    </location>
</feature>
<evidence type="ECO:0000313" key="3">
    <source>
        <dbReference type="Proteomes" id="UP000008694"/>
    </source>
</evidence>
<dbReference type="InterPro" id="IPR035979">
    <property type="entry name" value="RBD_domain_sf"/>
</dbReference>
<feature type="region of interest" description="Disordered" evidence="1">
    <location>
        <begin position="1"/>
        <end position="69"/>
    </location>
</feature>
<proteinExistence type="predicted"/>
<dbReference type="Gramene" id="fgenesh1_pg.C_scaffold_132000001">
    <property type="protein sequence ID" value="fgenesh1_pg.C_scaffold_132000001"/>
    <property type="gene ID" value="fgenesh1_pg.C_scaffold_132000001"/>
</dbReference>
<feature type="compositionally biased region" description="Basic and acidic residues" evidence="1">
    <location>
        <begin position="19"/>
        <end position="36"/>
    </location>
</feature>
<evidence type="ECO:0008006" key="4">
    <source>
        <dbReference type="Google" id="ProtNLM"/>
    </source>
</evidence>
<evidence type="ECO:0000256" key="1">
    <source>
        <dbReference type="SAM" id="MobiDB-lite"/>
    </source>
</evidence>
<accession>D7MWJ1</accession>
<dbReference type="Gene3D" id="3.30.70.330">
    <property type="match status" value="1"/>
</dbReference>
<dbReference type="SUPFAM" id="SSF54928">
    <property type="entry name" value="RNA-binding domain, RBD"/>
    <property type="match status" value="1"/>
</dbReference>
<evidence type="ECO:0000313" key="2">
    <source>
        <dbReference type="EMBL" id="EFH39090.1"/>
    </source>
</evidence>
<dbReference type="KEGG" id="aly:9298910"/>
<dbReference type="eggNOG" id="KOG4210">
    <property type="taxonomic scope" value="Eukaryota"/>
</dbReference>
<protein>
    <recommendedName>
        <fullName evidence="4">RRM domain-containing protein</fullName>
    </recommendedName>
</protein>
<keyword evidence="3" id="KW-1185">Reference proteome</keyword>
<gene>
    <name evidence="2" type="ORF">ARALYDRAFT_359344</name>
</gene>
<dbReference type="STRING" id="81972.D7MWJ1"/>
<dbReference type="HOGENOM" id="CLU_1074948_0_0_1"/>
<dbReference type="InterPro" id="IPR012677">
    <property type="entry name" value="Nucleotide-bd_a/b_plait_sf"/>
</dbReference>
<dbReference type="EMBL" id="GL348811">
    <property type="protein sequence ID" value="EFH39090.1"/>
    <property type="molecule type" value="Genomic_DNA"/>
</dbReference>
<dbReference type="GO" id="GO:0003676">
    <property type="term" value="F:nucleic acid binding"/>
    <property type="evidence" value="ECO:0007669"/>
    <property type="project" value="InterPro"/>
</dbReference>
<name>D7MWJ1_ARALL</name>
<feature type="compositionally biased region" description="Basic residues" evidence="1">
    <location>
        <begin position="1"/>
        <end position="10"/>
    </location>
</feature>